<dbReference type="Proteomes" id="UP000661507">
    <property type="component" value="Unassembled WGS sequence"/>
</dbReference>
<feature type="domain" description="Ku" evidence="3">
    <location>
        <begin position="3"/>
        <end position="92"/>
    </location>
</feature>
<dbReference type="PANTHER" id="PTHR41251">
    <property type="entry name" value="NON-HOMOLOGOUS END JOINING PROTEIN KU"/>
    <property type="match status" value="1"/>
</dbReference>
<evidence type="ECO:0000256" key="2">
    <source>
        <dbReference type="SAM" id="MobiDB-lite"/>
    </source>
</evidence>
<feature type="compositionally biased region" description="Low complexity" evidence="2">
    <location>
        <begin position="161"/>
        <end position="194"/>
    </location>
</feature>
<accession>A0A917KNB1</accession>
<dbReference type="PIRSF" id="PIRSF006493">
    <property type="entry name" value="Prok_Ku"/>
    <property type="match status" value="1"/>
</dbReference>
<dbReference type="InterPro" id="IPR006164">
    <property type="entry name" value="DNA_bd_Ku70/Ku80"/>
</dbReference>
<evidence type="ECO:0000313" key="5">
    <source>
        <dbReference type="Proteomes" id="UP000661507"/>
    </source>
</evidence>
<dbReference type="PANTHER" id="PTHR41251:SF1">
    <property type="entry name" value="NON-HOMOLOGOUS END JOINING PROTEIN KU"/>
    <property type="match status" value="1"/>
</dbReference>
<comment type="caution">
    <text evidence="4">The sequence shown here is derived from an EMBL/GenBank/DDBJ whole genome shotgun (WGS) entry which is preliminary data.</text>
</comment>
<dbReference type="EMBL" id="BMKW01000007">
    <property type="protein sequence ID" value="GGJ21705.1"/>
    <property type="molecule type" value="Genomic_DNA"/>
</dbReference>
<gene>
    <name evidence="4" type="ORF">GCM10011320_31240</name>
</gene>
<dbReference type="InterPro" id="IPR009187">
    <property type="entry name" value="Prok_Ku"/>
</dbReference>
<dbReference type="Pfam" id="PF02735">
    <property type="entry name" value="Ku"/>
    <property type="match status" value="1"/>
</dbReference>
<name>A0A917KNB1_9PROT</name>
<sequence length="202" mass="22254">MKVDDIDRIWWEDPYYLAPSEKAGIEAFVVIREALRRSGRIAIGRVVIHTRERMVALEPRGEGIIVTTLRSHDEIRPEAEVFDSIPVRKADPKMVHIAEQIISQQQGPFDPSGFVEHYEEALRELIRSKQDGDDAGVSAPPPPKGKVIDLMEALKRSLSGGKTKAPARAASARAKAPATKATKATKGKSTASRAKPTRRRTG</sequence>
<evidence type="ECO:0000259" key="3">
    <source>
        <dbReference type="Pfam" id="PF02735"/>
    </source>
</evidence>
<proteinExistence type="predicted"/>
<feature type="region of interest" description="Disordered" evidence="2">
    <location>
        <begin position="153"/>
        <end position="202"/>
    </location>
</feature>
<evidence type="ECO:0000313" key="4">
    <source>
        <dbReference type="EMBL" id="GGJ21705.1"/>
    </source>
</evidence>
<dbReference type="GO" id="GO:0006303">
    <property type="term" value="P:double-strand break repair via nonhomologous end joining"/>
    <property type="evidence" value="ECO:0007669"/>
    <property type="project" value="InterPro"/>
</dbReference>
<reference evidence="4" key="1">
    <citation type="journal article" date="2014" name="Int. J. Syst. Evol. Microbiol.">
        <title>Complete genome sequence of Corynebacterium casei LMG S-19264T (=DSM 44701T), isolated from a smear-ripened cheese.</title>
        <authorList>
            <consortium name="US DOE Joint Genome Institute (JGI-PGF)"/>
            <person name="Walter F."/>
            <person name="Albersmeier A."/>
            <person name="Kalinowski J."/>
            <person name="Ruckert C."/>
        </authorList>
    </citation>
    <scope>NUCLEOTIDE SEQUENCE</scope>
    <source>
        <strain evidence="4">CGMCC 1.3617</strain>
    </source>
</reference>
<dbReference type="SUPFAM" id="SSF100939">
    <property type="entry name" value="SPOC domain-like"/>
    <property type="match status" value="1"/>
</dbReference>
<dbReference type="InterPro" id="IPR016194">
    <property type="entry name" value="SPOC-like_C_dom_sf"/>
</dbReference>
<evidence type="ECO:0000256" key="1">
    <source>
        <dbReference type="ARBA" id="ARBA00023125"/>
    </source>
</evidence>
<dbReference type="GO" id="GO:0003690">
    <property type="term" value="F:double-stranded DNA binding"/>
    <property type="evidence" value="ECO:0007669"/>
    <property type="project" value="TreeGrafter"/>
</dbReference>
<reference evidence="4" key="2">
    <citation type="submission" date="2020-09" db="EMBL/GenBank/DDBJ databases">
        <authorList>
            <person name="Sun Q."/>
            <person name="Zhou Y."/>
        </authorList>
    </citation>
    <scope>NUCLEOTIDE SEQUENCE</scope>
    <source>
        <strain evidence="4">CGMCC 1.3617</strain>
    </source>
</reference>
<protein>
    <recommendedName>
        <fullName evidence="3">Ku domain-containing protein</fullName>
    </recommendedName>
</protein>
<organism evidence="4 5">
    <name type="scientific">Neoroseomonas lacus</name>
    <dbReference type="NCBI Taxonomy" id="287609"/>
    <lineage>
        <taxon>Bacteria</taxon>
        <taxon>Pseudomonadati</taxon>
        <taxon>Pseudomonadota</taxon>
        <taxon>Alphaproteobacteria</taxon>
        <taxon>Acetobacterales</taxon>
        <taxon>Acetobacteraceae</taxon>
        <taxon>Neoroseomonas</taxon>
    </lineage>
</organism>
<keyword evidence="5" id="KW-1185">Reference proteome</keyword>
<dbReference type="AlphaFoldDB" id="A0A917KNB1"/>
<keyword evidence="1" id="KW-0238">DNA-binding</keyword>